<keyword evidence="4" id="KW-1185">Reference proteome</keyword>
<gene>
    <name evidence="3" type="ORF">SK128_010214</name>
</gene>
<dbReference type="InterPro" id="IPR021392">
    <property type="entry name" value="Focadhesin_C"/>
</dbReference>
<dbReference type="Pfam" id="PF12530">
    <property type="entry name" value="DUF3730"/>
    <property type="match status" value="1"/>
</dbReference>
<dbReference type="InterPro" id="IPR022542">
    <property type="entry name" value="FOCAD/RST1_DUF3730"/>
</dbReference>
<dbReference type="EMBL" id="JAXCGZ010003833">
    <property type="protein sequence ID" value="KAK7082986.1"/>
    <property type="molecule type" value="Genomic_DNA"/>
</dbReference>
<dbReference type="GO" id="GO:0060147">
    <property type="term" value="P:regulation of post-transcriptional gene silencing"/>
    <property type="evidence" value="ECO:0007669"/>
    <property type="project" value="InterPro"/>
</dbReference>
<evidence type="ECO:0000259" key="2">
    <source>
        <dbReference type="Pfam" id="PF12530"/>
    </source>
</evidence>
<dbReference type="InterPro" id="IPR016024">
    <property type="entry name" value="ARM-type_fold"/>
</dbReference>
<proteinExistence type="predicted"/>
<dbReference type="Proteomes" id="UP001381693">
    <property type="component" value="Unassembled WGS sequence"/>
</dbReference>
<feature type="domain" description="Focadhesin C-terminal" evidence="1">
    <location>
        <begin position="637"/>
        <end position="978"/>
    </location>
</feature>
<reference evidence="3 4" key="1">
    <citation type="submission" date="2023-11" db="EMBL/GenBank/DDBJ databases">
        <title>Halocaridina rubra genome assembly.</title>
        <authorList>
            <person name="Smith C."/>
        </authorList>
    </citation>
    <scope>NUCLEOTIDE SEQUENCE [LARGE SCALE GENOMIC DNA]</scope>
    <source>
        <strain evidence="3">EP-1</strain>
        <tissue evidence="3">Whole</tissue>
    </source>
</reference>
<feature type="domain" description="DUF3730" evidence="2">
    <location>
        <begin position="316"/>
        <end position="532"/>
    </location>
</feature>
<dbReference type="SUPFAM" id="SSF48371">
    <property type="entry name" value="ARM repeat"/>
    <property type="match status" value="1"/>
</dbReference>
<comment type="caution">
    <text evidence="3">The sequence shown here is derived from an EMBL/GenBank/DDBJ whole genome shotgun (WGS) entry which is preliminary data.</text>
</comment>
<name>A0AAN9A6X0_HALRR</name>
<dbReference type="InterPro" id="IPR045163">
    <property type="entry name" value="Focadhesin/RST1"/>
</dbReference>
<dbReference type="Pfam" id="PF11229">
    <property type="entry name" value="Focadhesin"/>
    <property type="match status" value="1"/>
</dbReference>
<protein>
    <recommendedName>
        <fullName evidence="5">Focadhesin</fullName>
    </recommendedName>
</protein>
<dbReference type="AlphaFoldDB" id="A0AAN9A6X0"/>
<organism evidence="3 4">
    <name type="scientific">Halocaridina rubra</name>
    <name type="common">Hawaiian red shrimp</name>
    <dbReference type="NCBI Taxonomy" id="373956"/>
    <lineage>
        <taxon>Eukaryota</taxon>
        <taxon>Metazoa</taxon>
        <taxon>Ecdysozoa</taxon>
        <taxon>Arthropoda</taxon>
        <taxon>Crustacea</taxon>
        <taxon>Multicrustacea</taxon>
        <taxon>Malacostraca</taxon>
        <taxon>Eumalacostraca</taxon>
        <taxon>Eucarida</taxon>
        <taxon>Decapoda</taxon>
        <taxon>Pleocyemata</taxon>
        <taxon>Caridea</taxon>
        <taxon>Atyoidea</taxon>
        <taxon>Atyidae</taxon>
        <taxon>Halocaridina</taxon>
    </lineage>
</organism>
<evidence type="ECO:0000313" key="3">
    <source>
        <dbReference type="EMBL" id="KAK7082986.1"/>
    </source>
</evidence>
<evidence type="ECO:0008006" key="5">
    <source>
        <dbReference type="Google" id="ProtNLM"/>
    </source>
</evidence>
<accession>A0AAN9A6X0</accession>
<evidence type="ECO:0000259" key="1">
    <source>
        <dbReference type="Pfam" id="PF11229"/>
    </source>
</evidence>
<dbReference type="PANTHER" id="PTHR16212:SF4">
    <property type="entry name" value="FOCADHESIN"/>
    <property type="match status" value="1"/>
</dbReference>
<sequence>MSVNRTYVHRVRSSCMSHLQPLILHTFCLMEEILPVTQPLLSLIVDSHRQADVDFVPLLLKVVTLIKGSSKDHFERKILVMSALAEISLADNSTRLQEALLPCLIMTIPLALKNGLGTRTLERYINTVASRLGHGCDVTICALAEALPLTSGQLQVNLLKLGATLLSHKDGNPLIGARLLSSLLQVLSAPCTSIPGLTTASAALVSLIQATPSQTSTNTQLAGNAHWEILCCTYPSLVSYIPALEFSDRLVRDPQQASEWLARLASTTNLISTFHYTIVTSVFLYQGSTTQSVQEATKVIEREVMKKKSLSFEVFPMVLYRLGREPDPTTRLTILYTLPSLAVNKLCVALVLKTLLALWASGSLRPLVLRLVYDLWTVEPRTYSYLSQLICDKSINTNEIQIARAYVVANICKAKPSQHGEELLPMLSRCLNECKGEDGLAQTLIALDGLYELCFNKVIDLRTTWRVIAPKFVRDKRPEVAVKLCNLLSLIPALHVPSAEFEKFTENNLHLLWNWVANHPSLEAVEAAYKALEKFNFESFILKMLPKYAKEGHQLPASMAVTPCEKARKAEDVLNYVPSLGWIKLIRGCPESHLRFVENFTKSLVAQEVAALPKGIYMTAVQEAKRRGSTGSGGQPEPPSYSFFKDTSPLKGLINFLIEFPEAMKLCDNPESKTRLLQCVVVVLEALGQFLPRPYPALDWALLIKVLSTAQGICHADWTAKIRHSIFRISAKQCNKSFSAAAIISPWLVPAPTNGLTRQDEIVLFQLLEHLGRGLPPTVLQPFLAYIFTLRLTDTLHMKALLEALKPNLTADFIFDTNRNVLSNAVENLNDRIDPTDTVLYTAYKACVADLSQKHIERLTSPSLWWEVTDERLYRAAVLRCHVAEQDPAELALPWLNDLIDSAASLPGDRSHLLKVMSNTLVVRCQVKESTVWFLQLLGRLRDHLKKSPSDNLVAAHEQQQKITFYLDLLVMSLVVWSGLWATNAMEVLTEKPTLRDRLLLPSLVTLSSQPAWTKTLNQLLNWLVSCHKLMRDNVSSRYDLSSPTLLLATLNPNLTQLMWNKVIALLV</sequence>
<dbReference type="PANTHER" id="PTHR16212">
    <property type="entry name" value="FOCADHESIN FAMILY MEMBER"/>
    <property type="match status" value="1"/>
</dbReference>
<evidence type="ECO:0000313" key="4">
    <source>
        <dbReference type="Proteomes" id="UP001381693"/>
    </source>
</evidence>